<dbReference type="InterPro" id="IPR029052">
    <property type="entry name" value="Metallo-depent_PP-like"/>
</dbReference>
<dbReference type="Gene3D" id="3.40.50.300">
    <property type="entry name" value="P-loop containing nucleotide triphosphate hydrolases"/>
    <property type="match status" value="1"/>
</dbReference>
<dbReference type="InterPro" id="IPR050535">
    <property type="entry name" value="DNA_Repair-Maintenance_Comp"/>
</dbReference>
<keyword evidence="4" id="KW-1185">Reference proteome</keyword>
<reference evidence="3 4" key="1">
    <citation type="submission" date="2017-10" db="EMBL/GenBank/DDBJ databases">
        <title>Draft genome of Longimonas halophila.</title>
        <authorList>
            <person name="Goh K.M."/>
            <person name="Shamsir M.S."/>
            <person name="Lim S.W."/>
        </authorList>
    </citation>
    <scope>NUCLEOTIDE SEQUENCE [LARGE SCALE GENOMIC DNA]</scope>
    <source>
        <strain evidence="3 4">KCTC 42399</strain>
    </source>
</reference>
<organism evidence="3 4">
    <name type="scientific">Longimonas halophila</name>
    <dbReference type="NCBI Taxonomy" id="1469170"/>
    <lineage>
        <taxon>Bacteria</taxon>
        <taxon>Pseudomonadati</taxon>
        <taxon>Rhodothermota</taxon>
        <taxon>Rhodothermia</taxon>
        <taxon>Rhodothermales</taxon>
        <taxon>Salisaetaceae</taxon>
        <taxon>Longimonas</taxon>
    </lineage>
</organism>
<dbReference type="SUPFAM" id="SSF56300">
    <property type="entry name" value="Metallo-dependent phosphatases"/>
    <property type="match status" value="1"/>
</dbReference>
<comment type="caution">
    <text evidence="3">The sequence shown here is derived from an EMBL/GenBank/DDBJ whole genome shotgun (WGS) entry which is preliminary data.</text>
</comment>
<dbReference type="RefSeq" id="WP_098062209.1">
    <property type="nucleotide sequence ID" value="NZ_PDEP01000007.1"/>
</dbReference>
<dbReference type="GO" id="GO:0016787">
    <property type="term" value="F:hydrolase activity"/>
    <property type="evidence" value="ECO:0007669"/>
    <property type="project" value="InterPro"/>
</dbReference>
<dbReference type="InterPro" id="IPR004843">
    <property type="entry name" value="Calcineurin-like_PHP"/>
</dbReference>
<evidence type="ECO:0000313" key="3">
    <source>
        <dbReference type="EMBL" id="PEN06683.1"/>
    </source>
</evidence>
<dbReference type="AlphaFoldDB" id="A0A2H3NNW0"/>
<dbReference type="PANTHER" id="PTHR30337:SF0">
    <property type="entry name" value="NUCLEASE SBCCD SUBUNIT D"/>
    <property type="match status" value="1"/>
</dbReference>
<dbReference type="CDD" id="cd00838">
    <property type="entry name" value="MPP_superfamily"/>
    <property type="match status" value="1"/>
</dbReference>
<dbReference type="Proteomes" id="UP000221024">
    <property type="component" value="Unassembled WGS sequence"/>
</dbReference>
<gene>
    <name evidence="3" type="ORF">CRI93_08550</name>
</gene>
<dbReference type="Pfam" id="PF00149">
    <property type="entry name" value="Metallophos"/>
    <property type="match status" value="1"/>
</dbReference>
<name>A0A2H3NNW0_9BACT</name>
<evidence type="ECO:0000259" key="1">
    <source>
        <dbReference type="Pfam" id="PF00149"/>
    </source>
</evidence>
<dbReference type="Gene3D" id="3.60.21.10">
    <property type="match status" value="1"/>
</dbReference>
<dbReference type="OrthoDB" id="651281at2"/>
<proteinExistence type="predicted"/>
<accession>A0A2H3NNW0</accession>
<dbReference type="EMBL" id="PDEP01000007">
    <property type="protein sequence ID" value="PEN06683.1"/>
    <property type="molecule type" value="Genomic_DNA"/>
</dbReference>
<dbReference type="PANTHER" id="PTHR30337">
    <property type="entry name" value="COMPONENT OF ATP-DEPENDENT DSDNA EXONUCLEASE"/>
    <property type="match status" value="1"/>
</dbReference>
<feature type="domain" description="STAND NTPase 4 small alpha/beta" evidence="2">
    <location>
        <begin position="654"/>
        <end position="712"/>
    </location>
</feature>
<dbReference type="InterPro" id="IPR057123">
    <property type="entry name" value="STAND_NTPase4_dom"/>
</dbReference>
<sequence length="1055" mass="121225">MIRIAHVSDFHINDEDLFGTRNEIVVPLIEDLEKYKDERDIDLVICSGDLIDRAGTTFDSPKHAFKTFEVEVAEKIISLLELSRSQFIMCPGNHDVVADLDNGYNEDGLKSNLTSEDEITNYILQDEQTGRDRMTPYLTFEESFYDKAELNTTDFESTIVFEKEGVTVGIAALNSAWRCWPHDSAEEHLLIGERQVLRAAQSLGDVDLAIAVAHHPVEVLRSFDRDRVSNSLQREFDMFFCGDVHKGATSTTQVRENALFVSVAPAITQSNVRSDSRTYANGYCIIDFDPVTREITVHNRRYSSKKHQFDPNADLGDAAGKAKYNLPSDADRQIYQKAQSICERVSEQCLPKLNRNLVTAGTDTDAPSSLKEIFVMPEVVRRQRVSSTETEIEDVKETRLSLEDLATKRKDFLLLGEKEVGKSSLLNRLAMELSENYKRYGQIPVLIDFSELNNRKIKSEVGDFLGVRRRDIEELADSYNLTLLIDNITFQDEDEYRLRRVCNFAKKHENTRVVATHLQTHSGELPMGHTSELRLKPLEIKLFRTQQIRSLVENWFSTGEPIDTPSQIDNIVSLFQALDIPRTPLAASIFLWIIEKQEHYEPKNKATMVENFVERLLQKHSRKEALSGRFDFTNKVFLLSKLSYLMLQAEKRDYRLRYSGAVKCVEDHLKGRDWDDEFSGKEILDSLIEGGILDNSGQYVRFRFQCFFEYFLAKRMEQDTEFKEFVISDRNYLMFDSEIRYYTGIRRNCSDILDTVSSRALDLYSDLEESLLEEGQTYDNVMERGGSRVSSMDAADVLKQVEDKRPSEKDLDALQDQKMELAAPEQGIARKSKPDHPLEELSRCLFLAAEVLKNTEETDQSRLKSKAYSNVIQCALAYTVLYKLALSKYLDEEGDSLPEEFREVAQMMTDYAPIVVQVSLHESMGTKKLNGVFKNDFKPVLDGNEEATDLQLFLSVFLYAENKGNRYFKYIEDFIYHMSSKYTEDLVFFKLLTYLYLRSRSKDLDNTILDLMAEVFVKAKDLPASHKGKIIEKYKKKKLLRKASGNGDSQKTLDF</sequence>
<dbReference type="Pfam" id="PF24406">
    <property type="entry name" value="nSTAND_NTPase4"/>
    <property type="match status" value="1"/>
</dbReference>
<dbReference type="SUPFAM" id="SSF52540">
    <property type="entry name" value="P-loop containing nucleoside triphosphate hydrolases"/>
    <property type="match status" value="1"/>
</dbReference>
<feature type="domain" description="Calcineurin-like phosphoesterase" evidence="1">
    <location>
        <begin position="2"/>
        <end position="246"/>
    </location>
</feature>
<protein>
    <submittedName>
        <fullName evidence="3">Uncharacterized protein</fullName>
    </submittedName>
</protein>
<evidence type="ECO:0000313" key="4">
    <source>
        <dbReference type="Proteomes" id="UP000221024"/>
    </source>
</evidence>
<dbReference type="InterPro" id="IPR027417">
    <property type="entry name" value="P-loop_NTPase"/>
</dbReference>
<evidence type="ECO:0000259" key="2">
    <source>
        <dbReference type="Pfam" id="PF24406"/>
    </source>
</evidence>